<sequence length="304" mass="34852">MSKSSLGSLPDDVLFGIFSYCNGDDLRELSGVCQSFRAVSQDDYLWKTIYQKRFDRDPPLLGVPYRDQYDREDQLIMSVAEECAIVHDRLPYWRRAEDPRSAFGTVALLHAVSWLHVFGTLRGVHTGKYNIVWRMSVMPRAQNIFDINFSAETRRRGRISESQLPRNASLLEFGSDYFDFVLPQPIEITDPFEDVIVQCKCESHEWKTNITLCSVRLVLIEPTTEARARALGKISGPGSERLTEKYGRSVHARRLKNLRSVPGASYRPWRPWSTFAWYEAALIGAFGISIAAVLVQLFLDKTRY</sequence>
<organism evidence="3 4">
    <name type="scientific">Coemansia spiralis</name>
    <dbReference type="NCBI Taxonomy" id="417178"/>
    <lineage>
        <taxon>Eukaryota</taxon>
        <taxon>Fungi</taxon>
        <taxon>Fungi incertae sedis</taxon>
        <taxon>Zoopagomycota</taxon>
        <taxon>Kickxellomycotina</taxon>
        <taxon>Kickxellomycetes</taxon>
        <taxon>Kickxellales</taxon>
        <taxon>Kickxellaceae</taxon>
        <taxon>Coemansia</taxon>
    </lineage>
</organism>
<dbReference type="PROSITE" id="PS50181">
    <property type="entry name" value="FBOX"/>
    <property type="match status" value="1"/>
</dbReference>
<keyword evidence="4" id="KW-1185">Reference proteome</keyword>
<dbReference type="AlphaFoldDB" id="A0A9W8L367"/>
<keyword evidence="1" id="KW-0812">Transmembrane</keyword>
<dbReference type="OrthoDB" id="3219396at2759"/>
<proteinExistence type="predicted"/>
<comment type="caution">
    <text evidence="3">The sequence shown here is derived from an EMBL/GenBank/DDBJ whole genome shotgun (WGS) entry which is preliminary data.</text>
</comment>
<feature type="transmembrane region" description="Helical" evidence="1">
    <location>
        <begin position="275"/>
        <end position="299"/>
    </location>
</feature>
<dbReference type="InterPro" id="IPR001810">
    <property type="entry name" value="F-box_dom"/>
</dbReference>
<dbReference type="Pfam" id="PF14299">
    <property type="entry name" value="PP2"/>
    <property type="match status" value="1"/>
</dbReference>
<dbReference type="SUPFAM" id="SSF81383">
    <property type="entry name" value="F-box domain"/>
    <property type="match status" value="1"/>
</dbReference>
<dbReference type="Pfam" id="PF12937">
    <property type="entry name" value="F-box-like"/>
    <property type="match status" value="1"/>
</dbReference>
<feature type="domain" description="F-box" evidence="2">
    <location>
        <begin position="3"/>
        <end position="49"/>
    </location>
</feature>
<dbReference type="SMART" id="SM00256">
    <property type="entry name" value="FBOX"/>
    <property type="match status" value="1"/>
</dbReference>
<dbReference type="Proteomes" id="UP001151516">
    <property type="component" value="Unassembled WGS sequence"/>
</dbReference>
<dbReference type="InterPro" id="IPR025886">
    <property type="entry name" value="PP2-like"/>
</dbReference>
<keyword evidence="1" id="KW-1133">Transmembrane helix</keyword>
<evidence type="ECO:0000313" key="4">
    <source>
        <dbReference type="Proteomes" id="UP001151516"/>
    </source>
</evidence>
<name>A0A9W8L367_9FUNG</name>
<keyword evidence="1" id="KW-0472">Membrane</keyword>
<evidence type="ECO:0000259" key="2">
    <source>
        <dbReference type="PROSITE" id="PS50181"/>
    </source>
</evidence>
<dbReference type="Gene3D" id="1.20.1280.50">
    <property type="match status" value="1"/>
</dbReference>
<evidence type="ECO:0000313" key="3">
    <source>
        <dbReference type="EMBL" id="KAJ2686060.1"/>
    </source>
</evidence>
<dbReference type="EMBL" id="JANBTX010000123">
    <property type="protein sequence ID" value="KAJ2686060.1"/>
    <property type="molecule type" value="Genomic_DNA"/>
</dbReference>
<protein>
    <recommendedName>
        <fullName evidence="2">F-box domain-containing protein</fullName>
    </recommendedName>
</protein>
<accession>A0A9W8L367</accession>
<gene>
    <name evidence="3" type="ORF">IWW39_003877</name>
</gene>
<evidence type="ECO:0000256" key="1">
    <source>
        <dbReference type="SAM" id="Phobius"/>
    </source>
</evidence>
<dbReference type="InterPro" id="IPR036047">
    <property type="entry name" value="F-box-like_dom_sf"/>
</dbReference>
<reference evidence="3" key="1">
    <citation type="submission" date="2022-07" db="EMBL/GenBank/DDBJ databases">
        <title>Phylogenomic reconstructions and comparative analyses of Kickxellomycotina fungi.</title>
        <authorList>
            <person name="Reynolds N.K."/>
            <person name="Stajich J.E."/>
            <person name="Barry K."/>
            <person name="Grigoriev I.V."/>
            <person name="Crous P."/>
            <person name="Smith M.E."/>
        </authorList>
    </citation>
    <scope>NUCLEOTIDE SEQUENCE</scope>
    <source>
        <strain evidence="3">CBS 109367</strain>
    </source>
</reference>